<dbReference type="InterPro" id="IPR036736">
    <property type="entry name" value="ACP-like_sf"/>
</dbReference>
<dbReference type="Gene3D" id="1.10.1200.10">
    <property type="entry name" value="ACP-like"/>
    <property type="match status" value="1"/>
</dbReference>
<dbReference type="Proteomes" id="UP001599542">
    <property type="component" value="Unassembled WGS sequence"/>
</dbReference>
<keyword evidence="2" id="KW-1185">Reference proteome</keyword>
<evidence type="ECO:0000313" key="1">
    <source>
        <dbReference type="EMBL" id="MFE1353479.1"/>
    </source>
</evidence>
<protein>
    <recommendedName>
        <fullName evidence="3">Carrier domain-containing protein</fullName>
    </recommendedName>
</protein>
<organism evidence="1 2">
    <name type="scientific">Kitasatospora phosalacinea</name>
    <dbReference type="NCBI Taxonomy" id="2065"/>
    <lineage>
        <taxon>Bacteria</taxon>
        <taxon>Bacillati</taxon>
        <taxon>Actinomycetota</taxon>
        <taxon>Actinomycetes</taxon>
        <taxon>Kitasatosporales</taxon>
        <taxon>Streptomycetaceae</taxon>
        <taxon>Kitasatospora</taxon>
    </lineage>
</organism>
<evidence type="ECO:0008006" key="3">
    <source>
        <dbReference type="Google" id="ProtNLM"/>
    </source>
</evidence>
<evidence type="ECO:0000313" key="2">
    <source>
        <dbReference type="Proteomes" id="UP001599542"/>
    </source>
</evidence>
<reference evidence="1 2" key="1">
    <citation type="submission" date="2024-09" db="EMBL/GenBank/DDBJ databases">
        <title>The Natural Products Discovery Center: Release of the First 8490 Sequenced Strains for Exploring Actinobacteria Biosynthetic Diversity.</title>
        <authorList>
            <person name="Kalkreuter E."/>
            <person name="Kautsar S.A."/>
            <person name="Yang D."/>
            <person name="Bader C.D."/>
            <person name="Teijaro C.N."/>
            <person name="Fluegel L."/>
            <person name="Davis C.M."/>
            <person name="Simpson J.R."/>
            <person name="Lauterbach L."/>
            <person name="Steele A.D."/>
            <person name="Gui C."/>
            <person name="Meng S."/>
            <person name="Li G."/>
            <person name="Viehrig K."/>
            <person name="Ye F."/>
            <person name="Su P."/>
            <person name="Kiefer A.F."/>
            <person name="Nichols A."/>
            <person name="Cepeda A.J."/>
            <person name="Yan W."/>
            <person name="Fan B."/>
            <person name="Jiang Y."/>
            <person name="Adhikari A."/>
            <person name="Zheng C.-J."/>
            <person name="Schuster L."/>
            <person name="Cowan T.M."/>
            <person name="Smanski M.J."/>
            <person name="Chevrette M.G."/>
            <person name="De Carvalho L.P.S."/>
            <person name="Shen B."/>
        </authorList>
    </citation>
    <scope>NUCLEOTIDE SEQUENCE [LARGE SCALE GENOMIC DNA]</scope>
    <source>
        <strain evidence="1 2">NPDC058753</strain>
    </source>
</reference>
<sequence>MTPDDFYRRLTDFLREMNTDPDAVPDGLDADDNLFDLGLMSSFSTIRVLVFLEQLTGRSVDIADHDIEEFYTMRGLYGLFAAEGAETAEAAAAAGAVAEGATRA</sequence>
<comment type="caution">
    <text evidence="1">The sequence shown here is derived from an EMBL/GenBank/DDBJ whole genome shotgun (WGS) entry which is preliminary data.</text>
</comment>
<proteinExistence type="predicted"/>
<dbReference type="SUPFAM" id="SSF47336">
    <property type="entry name" value="ACP-like"/>
    <property type="match status" value="1"/>
</dbReference>
<name>A0ABW6GLG7_9ACTN</name>
<accession>A0ABW6GLG7</accession>
<dbReference type="EMBL" id="JBHYPX010000029">
    <property type="protein sequence ID" value="MFE1353479.1"/>
    <property type="molecule type" value="Genomic_DNA"/>
</dbReference>
<gene>
    <name evidence="1" type="ORF">ACFW6T_15970</name>
</gene>
<dbReference type="RefSeq" id="WP_380327444.1">
    <property type="nucleotide sequence ID" value="NZ_JBHYPW010000039.1"/>
</dbReference>